<dbReference type="RefSeq" id="WP_068197140.1">
    <property type="nucleotide sequence ID" value="NZ_CP013909.1"/>
</dbReference>
<feature type="transmembrane region" description="Helical" evidence="1">
    <location>
        <begin position="38"/>
        <end position="57"/>
    </location>
</feature>
<keyword evidence="1" id="KW-0812">Transmembrane</keyword>
<keyword evidence="3" id="KW-1185">Reference proteome</keyword>
<evidence type="ECO:0000256" key="1">
    <source>
        <dbReference type="SAM" id="Phobius"/>
    </source>
</evidence>
<keyword evidence="1" id="KW-0472">Membrane</keyword>
<dbReference type="Proteomes" id="UP000059542">
    <property type="component" value="Chromosome"/>
</dbReference>
<dbReference type="OrthoDB" id="887238at2"/>
<gene>
    <name evidence="2" type="ORF">AUC43_18385</name>
</gene>
<organism evidence="2 3">
    <name type="scientific">Hymenobacter sedentarius</name>
    <dbReference type="NCBI Taxonomy" id="1411621"/>
    <lineage>
        <taxon>Bacteria</taxon>
        <taxon>Pseudomonadati</taxon>
        <taxon>Bacteroidota</taxon>
        <taxon>Cytophagia</taxon>
        <taxon>Cytophagales</taxon>
        <taxon>Hymenobacteraceae</taxon>
        <taxon>Hymenobacter</taxon>
    </lineage>
</organism>
<name>A0A0U4BTV8_9BACT</name>
<evidence type="ECO:0000313" key="2">
    <source>
        <dbReference type="EMBL" id="ALW86871.1"/>
    </source>
</evidence>
<reference evidence="2 3" key="1">
    <citation type="submission" date="2015-12" db="EMBL/GenBank/DDBJ databases">
        <authorList>
            <person name="Shamseldin A."/>
            <person name="Moawad H."/>
            <person name="Abd El-Rahim W.M."/>
            <person name="Sadowsky M.J."/>
        </authorList>
    </citation>
    <scope>NUCLEOTIDE SEQUENCE [LARGE SCALE GENOMIC DNA]</scope>
    <source>
        <strain evidence="2 3">DG5B</strain>
    </source>
</reference>
<protein>
    <submittedName>
        <fullName evidence="2">Uncharacterized protein</fullName>
    </submittedName>
</protein>
<keyword evidence="1" id="KW-1133">Transmembrane helix</keyword>
<accession>A0A0U4BTV8</accession>
<dbReference type="EMBL" id="CP013909">
    <property type="protein sequence ID" value="ALW86871.1"/>
    <property type="molecule type" value="Genomic_DNA"/>
</dbReference>
<dbReference type="AlphaFoldDB" id="A0A0U4BTV8"/>
<sequence length="100" mass="10342">MLFSSSKLGHIGQIISTGAVWEIGTSAFTPPTANEIETFVHVVIQVVVGVVTIYATVRKMFQKPETVVQLPAVGAVVAPSASPAAVSSETSITDVAHGAH</sequence>
<evidence type="ECO:0000313" key="3">
    <source>
        <dbReference type="Proteomes" id="UP000059542"/>
    </source>
</evidence>
<dbReference type="KEGG" id="hyg:AUC43_18385"/>
<proteinExistence type="predicted"/>